<evidence type="ECO:0000313" key="1">
    <source>
        <dbReference type="EMBL" id="PON68290.1"/>
    </source>
</evidence>
<dbReference type="OrthoDB" id="1163908at2759"/>
<dbReference type="PANTHER" id="PTHR11439">
    <property type="entry name" value="GAG-POL-RELATED RETROTRANSPOSON"/>
    <property type="match status" value="1"/>
</dbReference>
<name>A0A2P5D4S2_PARAD</name>
<gene>
    <name evidence="1" type="ORF">PanWU01x14_096100</name>
</gene>
<proteinExistence type="predicted"/>
<evidence type="ECO:0000313" key="2">
    <source>
        <dbReference type="Proteomes" id="UP000237105"/>
    </source>
</evidence>
<organism evidence="1 2">
    <name type="scientific">Parasponia andersonii</name>
    <name type="common">Sponia andersonii</name>
    <dbReference type="NCBI Taxonomy" id="3476"/>
    <lineage>
        <taxon>Eukaryota</taxon>
        <taxon>Viridiplantae</taxon>
        <taxon>Streptophyta</taxon>
        <taxon>Embryophyta</taxon>
        <taxon>Tracheophyta</taxon>
        <taxon>Spermatophyta</taxon>
        <taxon>Magnoliopsida</taxon>
        <taxon>eudicotyledons</taxon>
        <taxon>Gunneridae</taxon>
        <taxon>Pentapetalae</taxon>
        <taxon>rosids</taxon>
        <taxon>fabids</taxon>
        <taxon>Rosales</taxon>
        <taxon>Cannabaceae</taxon>
        <taxon>Parasponia</taxon>
    </lineage>
</organism>
<sequence length="81" mass="9309">MTVAKPYITLVAPGIIMSKHDGEHLPDPFMYRSTIGALQYLRVSKLSQLLHCPTIVHWKTYKRILRYLKGTITHGINFKPC</sequence>
<dbReference type="PANTHER" id="PTHR11439:SF500">
    <property type="entry name" value="RNA-DIRECTED DNA POLYMERASE"/>
    <property type="match status" value="1"/>
</dbReference>
<accession>A0A2P5D4S2</accession>
<protein>
    <submittedName>
        <fullName evidence="1">Uncharacterized protein</fullName>
    </submittedName>
</protein>
<dbReference type="EMBL" id="JXTB01000064">
    <property type="protein sequence ID" value="PON68290.1"/>
    <property type="molecule type" value="Genomic_DNA"/>
</dbReference>
<comment type="caution">
    <text evidence="1">The sequence shown here is derived from an EMBL/GenBank/DDBJ whole genome shotgun (WGS) entry which is preliminary data.</text>
</comment>
<keyword evidence="2" id="KW-1185">Reference proteome</keyword>
<dbReference type="Proteomes" id="UP000237105">
    <property type="component" value="Unassembled WGS sequence"/>
</dbReference>
<reference evidence="2" key="1">
    <citation type="submission" date="2016-06" db="EMBL/GenBank/DDBJ databases">
        <title>Parallel loss of symbiosis genes in relatives of nitrogen-fixing non-legume Parasponia.</title>
        <authorList>
            <person name="Van Velzen R."/>
            <person name="Holmer R."/>
            <person name="Bu F."/>
            <person name="Rutten L."/>
            <person name="Van Zeijl A."/>
            <person name="Liu W."/>
            <person name="Santuari L."/>
            <person name="Cao Q."/>
            <person name="Sharma T."/>
            <person name="Shen D."/>
            <person name="Roswanjaya Y."/>
            <person name="Wardhani T."/>
            <person name="Kalhor M.S."/>
            <person name="Jansen J."/>
            <person name="Van den Hoogen J."/>
            <person name="Gungor B."/>
            <person name="Hartog M."/>
            <person name="Hontelez J."/>
            <person name="Verver J."/>
            <person name="Yang W.-C."/>
            <person name="Schijlen E."/>
            <person name="Repin R."/>
            <person name="Schilthuizen M."/>
            <person name="Schranz E."/>
            <person name="Heidstra R."/>
            <person name="Miyata K."/>
            <person name="Fedorova E."/>
            <person name="Kohlen W."/>
            <person name="Bisseling T."/>
            <person name="Smit S."/>
            <person name="Geurts R."/>
        </authorList>
    </citation>
    <scope>NUCLEOTIDE SEQUENCE [LARGE SCALE GENOMIC DNA]</scope>
    <source>
        <strain evidence="2">cv. WU1-14</strain>
    </source>
</reference>
<dbReference type="AlphaFoldDB" id="A0A2P5D4S2"/>